<organism evidence="2 3">
    <name type="scientific">Tolypocladium capitatum</name>
    <dbReference type="NCBI Taxonomy" id="45235"/>
    <lineage>
        <taxon>Eukaryota</taxon>
        <taxon>Fungi</taxon>
        <taxon>Dikarya</taxon>
        <taxon>Ascomycota</taxon>
        <taxon>Pezizomycotina</taxon>
        <taxon>Sordariomycetes</taxon>
        <taxon>Hypocreomycetidae</taxon>
        <taxon>Hypocreales</taxon>
        <taxon>Ophiocordycipitaceae</taxon>
        <taxon>Tolypocladium</taxon>
    </lineage>
</organism>
<comment type="caution">
    <text evidence="2">The sequence shown here is derived from an EMBL/GenBank/DDBJ whole genome shotgun (WGS) entry which is preliminary data.</text>
</comment>
<name>A0A2K3QP49_9HYPO</name>
<accession>A0A2K3QP49</accession>
<feature type="region of interest" description="Disordered" evidence="1">
    <location>
        <begin position="1"/>
        <end position="38"/>
    </location>
</feature>
<dbReference type="AlphaFoldDB" id="A0A2K3QP49"/>
<evidence type="ECO:0000313" key="3">
    <source>
        <dbReference type="Proteomes" id="UP000236621"/>
    </source>
</evidence>
<dbReference type="EMBL" id="NRSZ01000127">
    <property type="protein sequence ID" value="PNY29313.1"/>
    <property type="molecule type" value="Genomic_DNA"/>
</dbReference>
<evidence type="ECO:0000313" key="2">
    <source>
        <dbReference type="EMBL" id="PNY29313.1"/>
    </source>
</evidence>
<gene>
    <name evidence="2" type="ORF">TCAP_00765</name>
</gene>
<protein>
    <submittedName>
        <fullName evidence="2">Uncharacterized protein</fullName>
    </submittedName>
</protein>
<dbReference type="Proteomes" id="UP000236621">
    <property type="component" value="Unassembled WGS sequence"/>
</dbReference>
<keyword evidence="3" id="KW-1185">Reference proteome</keyword>
<reference evidence="2 3" key="1">
    <citation type="submission" date="2017-08" db="EMBL/GenBank/DDBJ databases">
        <title>Harnessing the power of phylogenomics to disentangle the directionality and signatures of interkingdom host jumping in the parasitic fungal genus Tolypocladium.</title>
        <authorList>
            <person name="Quandt C.A."/>
            <person name="Patterson W."/>
            <person name="Spatafora J.W."/>
        </authorList>
    </citation>
    <scope>NUCLEOTIDE SEQUENCE [LARGE SCALE GENOMIC DNA]</scope>
    <source>
        <strain evidence="2 3">CBS 113982</strain>
    </source>
</reference>
<proteinExistence type="predicted"/>
<sequence length="169" mass="18508">MSKRRRLQRHQDAAGRGAASHTSSPHPVPSFKHNTRDLSSSPLAWTQVSKANISSPSHIHAFTVTQQSADNISGLQKSLPVFARTPQSALVSCLTTGSESARLSQSDPAFSRLCDPASSTAKSEPRGSRAEDFQTAESFLIRAVQLKIHNLCRATSPMLSELRREKLMW</sequence>
<evidence type="ECO:0000256" key="1">
    <source>
        <dbReference type="SAM" id="MobiDB-lite"/>
    </source>
</evidence>